<dbReference type="Pfam" id="PF01400">
    <property type="entry name" value="Astacin"/>
    <property type="match status" value="1"/>
</dbReference>
<dbReference type="GO" id="GO:0004222">
    <property type="term" value="F:metalloendopeptidase activity"/>
    <property type="evidence" value="ECO:0007669"/>
    <property type="project" value="InterPro"/>
</dbReference>
<dbReference type="SUPFAM" id="SSF82771">
    <property type="entry name" value="GIY-YIG endonuclease"/>
    <property type="match status" value="1"/>
</dbReference>
<protein>
    <submittedName>
        <fullName evidence="3">SFRICE_006042</fullName>
    </submittedName>
</protein>
<feature type="domain" description="Peptidase M12A" evidence="2">
    <location>
        <begin position="143"/>
        <end position="194"/>
    </location>
</feature>
<dbReference type="AlphaFoldDB" id="A0A2H1WVT5"/>
<evidence type="ECO:0000313" key="3">
    <source>
        <dbReference type="EMBL" id="SOQ57102.1"/>
    </source>
</evidence>
<evidence type="ECO:0000256" key="1">
    <source>
        <dbReference type="ARBA" id="ARBA00001947"/>
    </source>
</evidence>
<name>A0A2H1WVT5_SPOFR</name>
<gene>
    <name evidence="3" type="ORF">SFRICE_006042</name>
</gene>
<dbReference type="Gene3D" id="3.40.390.10">
    <property type="entry name" value="Collagenase (Catalytic Domain)"/>
    <property type="match status" value="1"/>
</dbReference>
<proteinExistence type="predicted"/>
<dbReference type="CDD" id="cd10442">
    <property type="entry name" value="GIY-YIG_PLEs"/>
    <property type="match status" value="1"/>
</dbReference>
<dbReference type="EMBL" id="ODYU01011386">
    <property type="protein sequence ID" value="SOQ57102.1"/>
    <property type="molecule type" value="Genomic_DNA"/>
</dbReference>
<dbReference type="SUPFAM" id="SSF55486">
    <property type="entry name" value="Metalloproteases ('zincins'), catalytic domain"/>
    <property type="match status" value="1"/>
</dbReference>
<organism evidence="3">
    <name type="scientific">Spodoptera frugiperda</name>
    <name type="common">Fall armyworm</name>
    <dbReference type="NCBI Taxonomy" id="7108"/>
    <lineage>
        <taxon>Eukaryota</taxon>
        <taxon>Metazoa</taxon>
        <taxon>Ecdysozoa</taxon>
        <taxon>Arthropoda</taxon>
        <taxon>Hexapoda</taxon>
        <taxon>Insecta</taxon>
        <taxon>Pterygota</taxon>
        <taxon>Neoptera</taxon>
        <taxon>Endopterygota</taxon>
        <taxon>Lepidoptera</taxon>
        <taxon>Glossata</taxon>
        <taxon>Ditrysia</taxon>
        <taxon>Noctuoidea</taxon>
        <taxon>Noctuidae</taxon>
        <taxon>Amphipyrinae</taxon>
        <taxon>Spodoptera</taxon>
    </lineage>
</organism>
<dbReference type="InterPro" id="IPR024079">
    <property type="entry name" value="MetalloPept_cat_dom_sf"/>
</dbReference>
<dbReference type="InterPro" id="IPR035901">
    <property type="entry name" value="GIY-YIG_endonuc_sf"/>
</dbReference>
<comment type="cofactor">
    <cofactor evidence="1">
        <name>Zn(2+)</name>
        <dbReference type="ChEBI" id="CHEBI:29105"/>
    </cofactor>
</comment>
<accession>A0A2H1WVT5</accession>
<dbReference type="InterPro" id="IPR001506">
    <property type="entry name" value="Peptidase_M12A"/>
</dbReference>
<reference evidence="3" key="1">
    <citation type="submission" date="2016-07" db="EMBL/GenBank/DDBJ databases">
        <authorList>
            <person name="Bretaudeau A."/>
        </authorList>
    </citation>
    <scope>NUCLEOTIDE SEQUENCE</scope>
    <source>
        <strain evidence="3">Rice</strain>
        <tissue evidence="3">Whole body</tissue>
    </source>
</reference>
<sequence length="202" mass="23426">MLRSPKDSFPLERPGVYKVDCSCGKSYIGQTKRTVACRISEHIRAVKNNDAQKSAIAQHILEAGSNHWIELHNPQVISTERHYIPRLVREAIEITKYKIFNREDGFQLSRAWNPVVQLCNTRKTAKKEESSRADTLLTHIMFQVVVINADCFNSLNDLLHLFVHILGLDHQHNMHDRDDYLHILWDQLTDGINTNAPFFRRV</sequence>
<dbReference type="GO" id="GO:0006508">
    <property type="term" value="P:proteolysis"/>
    <property type="evidence" value="ECO:0007669"/>
    <property type="project" value="InterPro"/>
</dbReference>
<evidence type="ECO:0000259" key="2">
    <source>
        <dbReference type="Pfam" id="PF01400"/>
    </source>
</evidence>